<dbReference type="SUPFAM" id="SSF51230">
    <property type="entry name" value="Single hybrid motif"/>
    <property type="match status" value="1"/>
</dbReference>
<dbReference type="InterPro" id="IPR016185">
    <property type="entry name" value="PreATP-grasp_dom_sf"/>
</dbReference>
<dbReference type="InterPro" id="IPR011761">
    <property type="entry name" value="ATP-grasp"/>
</dbReference>
<dbReference type="RefSeq" id="WP_380866174.1">
    <property type="nucleotide sequence ID" value="NZ_JBHSKM010000054.1"/>
</dbReference>
<proteinExistence type="predicted"/>
<reference evidence="11" key="1">
    <citation type="journal article" date="2019" name="Int. J. Syst. Evol. Microbiol.">
        <title>The Global Catalogue of Microorganisms (GCM) 10K type strain sequencing project: providing services to taxonomists for standard genome sequencing and annotation.</title>
        <authorList>
            <consortium name="The Broad Institute Genomics Platform"/>
            <consortium name="The Broad Institute Genome Sequencing Center for Infectious Disease"/>
            <person name="Wu L."/>
            <person name="Ma J."/>
        </authorList>
    </citation>
    <scope>NUCLEOTIDE SEQUENCE [LARGE SCALE GENOMIC DNA]</scope>
    <source>
        <strain evidence="11">KCTC 42586</strain>
    </source>
</reference>
<dbReference type="InterPro" id="IPR050856">
    <property type="entry name" value="Biotin_carboxylase_complex"/>
</dbReference>
<evidence type="ECO:0000256" key="3">
    <source>
        <dbReference type="ARBA" id="ARBA00022741"/>
    </source>
</evidence>
<dbReference type="PANTHER" id="PTHR18866:SF126">
    <property type="entry name" value="BIOTIN CARBOXYLASE"/>
    <property type="match status" value="1"/>
</dbReference>
<keyword evidence="4 6" id="KW-0067">ATP-binding</keyword>
<dbReference type="InterPro" id="IPR011054">
    <property type="entry name" value="Rudment_hybrid_motif"/>
</dbReference>
<feature type="domain" description="Lipoyl-binding" evidence="7">
    <location>
        <begin position="534"/>
        <end position="611"/>
    </location>
</feature>
<keyword evidence="2" id="KW-0436">Ligase</keyword>
<dbReference type="InterPro" id="IPR005479">
    <property type="entry name" value="CPAse_ATP-bd"/>
</dbReference>
<dbReference type="InterPro" id="IPR005482">
    <property type="entry name" value="Biotin_COase_C"/>
</dbReference>
<dbReference type="Pfam" id="PF02785">
    <property type="entry name" value="Biotin_carb_C"/>
    <property type="match status" value="1"/>
</dbReference>
<evidence type="ECO:0000313" key="10">
    <source>
        <dbReference type="EMBL" id="MFC5220877.1"/>
    </source>
</evidence>
<sequence>MITSVLVANRGEIACRVFRTCRELGIRTVAVHSDADANALHTRVADTAVRLPGAAPSDTYLRGDLIVKAALAAGADAVHAGYGFLSENPGFARAVLDAGLTWIGPAPEAIEAMASKTRAKELMGIEPLREVTEADLPVLVKAAAGGGGRGMRIVRRLADLDAELEAARAEAHSAFGDGEVFVEPYLEDGRHVEVQILADTHGTVWALGTRDCSLQRRHQKVIEEAPAPGLTPELTDSLHEMAVRAARSVGYVGAGTVEFLVAGDTAHFLEMNTRLQVEHPVTEAVYGVDLVALQLRVAEGHALGDEPPHARGHAVEARLYAEDPARDWAPQTGTLHRLAVPDGIRLDTGFTDGDEIGVHYDPMLAKAVAHAPTRAEAIRALAGALDRAAVHGPPTNRDLLVRSLRHKEFTTARMDTGFYDRHLTELTEPAADPHAPLAAALADAHARSRFGGFRNVLSQPQTKRYLMAGEEIEVHYRHTRTGLEADGVRVVHADARLVVLEADGVRRNFEVARYGDEIHVNTTRLTALPRFPDPTAQIAPGSLLAPMPGTVVRVAEGLAEGSAVEAGQPLLWLEAMKMEHKITAPATGTLTALHASPGLQVTVGALLAVVQET</sequence>
<dbReference type="SMART" id="SM00878">
    <property type="entry name" value="Biotin_carb_C"/>
    <property type="match status" value="1"/>
</dbReference>
<gene>
    <name evidence="10" type="ORF">ACFPQ9_44465</name>
</gene>
<dbReference type="SUPFAM" id="SSF51246">
    <property type="entry name" value="Rudiment single hybrid motif"/>
    <property type="match status" value="1"/>
</dbReference>
<evidence type="ECO:0000259" key="8">
    <source>
        <dbReference type="PROSITE" id="PS50975"/>
    </source>
</evidence>
<dbReference type="PROSITE" id="PS00188">
    <property type="entry name" value="BIOTIN"/>
    <property type="match status" value="1"/>
</dbReference>
<evidence type="ECO:0000256" key="4">
    <source>
        <dbReference type="ARBA" id="ARBA00022840"/>
    </source>
</evidence>
<dbReference type="InterPro" id="IPR011764">
    <property type="entry name" value="Biotin_carboxylation_dom"/>
</dbReference>
<dbReference type="SUPFAM" id="SSF52440">
    <property type="entry name" value="PreATP-grasp domain"/>
    <property type="match status" value="1"/>
</dbReference>
<evidence type="ECO:0000256" key="1">
    <source>
        <dbReference type="ARBA" id="ARBA00001953"/>
    </source>
</evidence>
<evidence type="ECO:0000256" key="6">
    <source>
        <dbReference type="PROSITE-ProRule" id="PRU00409"/>
    </source>
</evidence>
<dbReference type="Gene3D" id="3.30.1490.20">
    <property type="entry name" value="ATP-grasp fold, A domain"/>
    <property type="match status" value="1"/>
</dbReference>
<feature type="domain" description="ATP-grasp" evidence="8">
    <location>
        <begin position="97"/>
        <end position="299"/>
    </location>
</feature>
<dbReference type="Pfam" id="PF00364">
    <property type="entry name" value="Biotin_lipoyl"/>
    <property type="match status" value="1"/>
</dbReference>
<dbReference type="SUPFAM" id="SSF56059">
    <property type="entry name" value="Glutathione synthetase ATP-binding domain-like"/>
    <property type="match status" value="1"/>
</dbReference>
<dbReference type="InterPro" id="IPR000089">
    <property type="entry name" value="Biotin_lipoyl"/>
</dbReference>
<accession>A0ABW0D145</accession>
<dbReference type="Proteomes" id="UP001596263">
    <property type="component" value="Unassembled WGS sequence"/>
</dbReference>
<feature type="domain" description="Biotin carboxylation" evidence="9">
    <location>
        <begin position="1"/>
        <end position="424"/>
    </location>
</feature>
<dbReference type="Gene3D" id="3.30.470.20">
    <property type="entry name" value="ATP-grasp fold, B domain"/>
    <property type="match status" value="1"/>
</dbReference>
<keyword evidence="3 6" id="KW-0547">Nucleotide-binding</keyword>
<dbReference type="PROSITE" id="PS50968">
    <property type="entry name" value="BIOTINYL_LIPOYL"/>
    <property type="match status" value="1"/>
</dbReference>
<dbReference type="Pfam" id="PF00289">
    <property type="entry name" value="Biotin_carb_N"/>
    <property type="match status" value="1"/>
</dbReference>
<dbReference type="PROSITE" id="PS50975">
    <property type="entry name" value="ATP_GRASP"/>
    <property type="match status" value="1"/>
</dbReference>
<dbReference type="InterPro" id="IPR001882">
    <property type="entry name" value="Biotin_BS"/>
</dbReference>
<protein>
    <submittedName>
        <fullName evidence="10">Biotin carboxylase N-terminal domain-containing protein</fullName>
    </submittedName>
</protein>
<dbReference type="Pfam" id="PF02786">
    <property type="entry name" value="CPSase_L_D2"/>
    <property type="match status" value="1"/>
</dbReference>
<dbReference type="CDD" id="cd06850">
    <property type="entry name" value="biotinyl_domain"/>
    <property type="match status" value="1"/>
</dbReference>
<evidence type="ECO:0000256" key="2">
    <source>
        <dbReference type="ARBA" id="ARBA00022598"/>
    </source>
</evidence>
<evidence type="ECO:0000259" key="9">
    <source>
        <dbReference type="PROSITE" id="PS50979"/>
    </source>
</evidence>
<dbReference type="PROSITE" id="PS00867">
    <property type="entry name" value="CPSASE_2"/>
    <property type="match status" value="1"/>
</dbReference>
<dbReference type="InterPro" id="IPR005481">
    <property type="entry name" value="BC-like_N"/>
</dbReference>
<keyword evidence="11" id="KW-1185">Reference proteome</keyword>
<dbReference type="Pfam" id="PF21139">
    <property type="entry name" value="BT_MCC_alpha"/>
    <property type="match status" value="1"/>
</dbReference>
<organism evidence="10 11">
    <name type="scientific">Streptomyces coerulescens</name>
    <dbReference type="NCBI Taxonomy" id="29304"/>
    <lineage>
        <taxon>Bacteria</taxon>
        <taxon>Bacillati</taxon>
        <taxon>Actinomycetota</taxon>
        <taxon>Actinomycetes</taxon>
        <taxon>Kitasatosporales</taxon>
        <taxon>Streptomycetaceae</taxon>
        <taxon>Streptomyces</taxon>
    </lineage>
</organism>
<dbReference type="Gene3D" id="2.40.50.100">
    <property type="match status" value="1"/>
</dbReference>
<dbReference type="Gene3D" id="3.40.50.20">
    <property type="match status" value="1"/>
</dbReference>
<evidence type="ECO:0000259" key="7">
    <source>
        <dbReference type="PROSITE" id="PS50968"/>
    </source>
</evidence>
<dbReference type="InterPro" id="IPR013815">
    <property type="entry name" value="ATP_grasp_subdomain_1"/>
</dbReference>
<dbReference type="PANTHER" id="PTHR18866">
    <property type="entry name" value="CARBOXYLASE:PYRUVATE/ACETYL-COA/PROPIONYL-COA CARBOXYLASE"/>
    <property type="match status" value="1"/>
</dbReference>
<dbReference type="PROSITE" id="PS50979">
    <property type="entry name" value="BC"/>
    <property type="match status" value="1"/>
</dbReference>
<evidence type="ECO:0000256" key="5">
    <source>
        <dbReference type="ARBA" id="ARBA00023267"/>
    </source>
</evidence>
<dbReference type="InterPro" id="IPR048429">
    <property type="entry name" value="MCC_alpha_BT"/>
</dbReference>
<keyword evidence="5" id="KW-0092">Biotin</keyword>
<dbReference type="EMBL" id="JBHSKM010000054">
    <property type="protein sequence ID" value="MFC5220877.1"/>
    <property type="molecule type" value="Genomic_DNA"/>
</dbReference>
<comment type="caution">
    <text evidence="10">The sequence shown here is derived from an EMBL/GenBank/DDBJ whole genome shotgun (WGS) entry which is preliminary data.</text>
</comment>
<comment type="cofactor">
    <cofactor evidence="1">
        <name>biotin</name>
        <dbReference type="ChEBI" id="CHEBI:57586"/>
    </cofactor>
</comment>
<name>A0ABW0D145_STRCD</name>
<dbReference type="InterPro" id="IPR011053">
    <property type="entry name" value="Single_hybrid_motif"/>
</dbReference>
<evidence type="ECO:0000313" key="11">
    <source>
        <dbReference type="Proteomes" id="UP001596263"/>
    </source>
</evidence>